<protein>
    <recommendedName>
        <fullName evidence="6">Nudix hydrolase domain-containing protein</fullName>
    </recommendedName>
</protein>
<dbReference type="GeneID" id="39856039"/>
<feature type="region of interest" description="Disordered" evidence="1">
    <location>
        <begin position="1"/>
        <end position="20"/>
    </location>
</feature>
<reference evidence="2" key="3">
    <citation type="journal article" name="MicrobiologyOpen">
        <title>Whole-genome comparison between the type strain of Halobacterium salinarum (DSM 3754(T)) and the laboratory strains R1 and NRC-1.</title>
        <authorList>
            <person name="Pfeiffer F."/>
            <person name="Losensky G."/>
            <person name="Marchfelder A."/>
            <person name="Habermann B."/>
            <person name="Dyall-Smith M."/>
        </authorList>
    </citation>
    <scope>NUCLEOTIDE SEQUENCE</scope>
    <source>
        <strain evidence="2">91-R6</strain>
    </source>
</reference>
<accession>A0A4D6GVP6</accession>
<proteinExistence type="predicted"/>
<reference evidence="3 5" key="2">
    <citation type="submission" date="2019-07" db="EMBL/GenBank/DDBJ databases">
        <title>Genomic Encyclopedia of Archaeal and Bacterial Type Strains, Phase II (KMG-II): from individual species to whole genera.</title>
        <authorList>
            <person name="Goeker M."/>
        </authorList>
    </citation>
    <scope>NUCLEOTIDE SEQUENCE [LARGE SCALE GENOMIC DNA]</scope>
    <source>
        <strain evidence="3 5">DSM 3754</strain>
    </source>
</reference>
<dbReference type="Gene3D" id="3.90.79.10">
    <property type="entry name" value="Nucleoside Triphosphate Pyrophosphohydrolase"/>
    <property type="match status" value="1"/>
</dbReference>
<evidence type="ECO:0000313" key="4">
    <source>
        <dbReference type="Proteomes" id="UP000296216"/>
    </source>
</evidence>
<gene>
    <name evidence="3" type="ORF">APQ99_00626</name>
    <name evidence="2" type="ORF">HBSAL_11035</name>
</gene>
<evidence type="ECO:0000313" key="5">
    <source>
        <dbReference type="Proteomes" id="UP000323075"/>
    </source>
</evidence>
<dbReference type="EMBL" id="VRYN01000001">
    <property type="protein sequence ID" value="TYO82108.1"/>
    <property type="molecule type" value="Genomic_DNA"/>
</dbReference>
<evidence type="ECO:0008006" key="6">
    <source>
        <dbReference type="Google" id="ProtNLM"/>
    </source>
</evidence>
<feature type="region of interest" description="Disordered" evidence="1">
    <location>
        <begin position="173"/>
        <end position="196"/>
    </location>
</feature>
<sequence length="196" mass="20842">MPGSDSPVHVDSLSDPASLLDHPDLAVETHTEPIDAADFDAAEAWTDHVVVGVADDRGVLLHDDGHHGWTPPAFEIGDDEDALAVADRGFETLTGTTLSIDGVLHARRRTFTVADDGDDRETAVWTVLLWATSNTRIPDDPESEADDADLAWRDAAPNDASEIVAADIERIAATTSTSADPTESLTDPAAFADDCM</sequence>
<name>A0A4D6GVP6_HALS9</name>
<evidence type="ECO:0000313" key="2">
    <source>
        <dbReference type="EMBL" id="QCC45849.1"/>
    </source>
</evidence>
<evidence type="ECO:0000313" key="3">
    <source>
        <dbReference type="EMBL" id="TYO82108.1"/>
    </source>
</evidence>
<dbReference type="Proteomes" id="UP000323075">
    <property type="component" value="Unassembled WGS sequence"/>
</dbReference>
<feature type="compositionally biased region" description="Polar residues" evidence="1">
    <location>
        <begin position="173"/>
        <end position="185"/>
    </location>
</feature>
<dbReference type="AlphaFoldDB" id="A0A4D6GVP6"/>
<organism evidence="2 4">
    <name type="scientific">Halobacterium salinarum (strain ATCC 33171 / DSM 3754 / JCM 8978 / NBRC 102687 / NCIMB 764 / 91-R6)</name>
    <dbReference type="NCBI Taxonomy" id="2597657"/>
    <lineage>
        <taxon>Archaea</taxon>
        <taxon>Methanobacteriati</taxon>
        <taxon>Methanobacteriota</taxon>
        <taxon>Stenosarchaea group</taxon>
        <taxon>Halobacteria</taxon>
        <taxon>Halobacteriales</taxon>
        <taxon>Halobacteriaceae</taxon>
        <taxon>Halobacterium</taxon>
    </lineage>
</organism>
<evidence type="ECO:0000256" key="1">
    <source>
        <dbReference type="SAM" id="MobiDB-lite"/>
    </source>
</evidence>
<reference evidence="2 4" key="1">
    <citation type="journal article" date="2019" name="Microbiol. Resour. Announc.">
        <title>The Genome Sequence of the Halobacterium salinarum Type Strain Is Closely Related to That of Laboratory Strains NRC-1 and R1.</title>
        <authorList>
            <person name="Pfeiffer F."/>
            <person name="Marchfelder A."/>
            <person name="Habermann B."/>
            <person name="Dyall-Smith M.L."/>
        </authorList>
    </citation>
    <scope>NUCLEOTIDE SEQUENCE [LARGE SCALE GENOMIC DNA]</scope>
    <source>
        <strain evidence="2">91-R6</strain>
        <strain evidence="4">ATCC 33171 / DSM 3754 / JCM 8978 / NBRC 102687 / NCIMB 764 / 91-R6</strain>
    </source>
</reference>
<dbReference type="RefSeq" id="WP_136361576.1">
    <property type="nucleotide sequence ID" value="NZ_VRYN01000001.1"/>
</dbReference>
<dbReference type="EMBL" id="CP038631">
    <property type="protein sequence ID" value="QCC45849.1"/>
    <property type="molecule type" value="Genomic_DNA"/>
</dbReference>
<dbReference type="Proteomes" id="UP000296216">
    <property type="component" value="Chromosome"/>
</dbReference>